<sequence length="320" mass="35890">MRFKTQFNGYSLAFSPFMEGRLAVTTSQNFGIIGNGQQYVLDMTPAGLVEVARFETADGLYDCCWSEENENILVSASGDGSVKVWDVAGPPQMNPLRSFEEHTHEVYAVHWNQVRRDVFLSASWDDTVKLWSLSGPPASMRTFAEHAYCVYAAVWSPQHADIFATASGDCTLKVWDVRQQHSTLTIPAHEYEILTCDWNKYNDCVIATGSVDKSVKLWDIRNPQRELAVMSGHQYAVRRVKCSPHAENIVYSASYDMSLAMWDWKVAASGAGDPMVRRWSHHTEFAVGLDCSCLVDGLVGSCGWDEMVYVWPNTGDPLTF</sequence>
<organism evidence="12">
    <name type="scientific">Mantoniella antarctica</name>
    <dbReference type="NCBI Taxonomy" id="81844"/>
    <lineage>
        <taxon>Eukaryota</taxon>
        <taxon>Viridiplantae</taxon>
        <taxon>Chlorophyta</taxon>
        <taxon>Mamiellophyceae</taxon>
        <taxon>Mamiellales</taxon>
        <taxon>Mamiellaceae</taxon>
        <taxon>Mantoniella</taxon>
    </lineage>
</organism>
<keyword evidence="8" id="KW-0576">Peroxisome</keyword>
<dbReference type="GO" id="GO:0005782">
    <property type="term" value="C:peroxisomal matrix"/>
    <property type="evidence" value="ECO:0007669"/>
    <property type="project" value="UniProtKB-SubCell"/>
</dbReference>
<keyword evidence="4" id="KW-0963">Cytoplasm</keyword>
<evidence type="ECO:0000256" key="6">
    <source>
        <dbReference type="ARBA" id="ARBA00022737"/>
    </source>
</evidence>
<dbReference type="InterPro" id="IPR044536">
    <property type="entry name" value="PEX7"/>
</dbReference>
<dbReference type="SMART" id="SM00320">
    <property type="entry name" value="WD40"/>
    <property type="match status" value="6"/>
</dbReference>
<dbReference type="PROSITE" id="PS50082">
    <property type="entry name" value="WD_REPEATS_2"/>
    <property type="match status" value="5"/>
</dbReference>
<dbReference type="InterPro" id="IPR001680">
    <property type="entry name" value="WD40_rpt"/>
</dbReference>
<feature type="repeat" description="WD" evidence="11">
    <location>
        <begin position="186"/>
        <end position="228"/>
    </location>
</feature>
<gene>
    <name evidence="12" type="ORF">MANT1106_LOCUS12109</name>
</gene>
<comment type="subcellular location">
    <subcellularLocation>
        <location evidence="2">Cytoplasm</location>
        <location evidence="2">Cytosol</location>
    </subcellularLocation>
    <subcellularLocation>
        <location evidence="1">Peroxisome matrix</location>
    </subcellularLocation>
</comment>
<dbReference type="PROSITE" id="PS00678">
    <property type="entry name" value="WD_REPEATS_1"/>
    <property type="match status" value="2"/>
</dbReference>
<evidence type="ECO:0000256" key="3">
    <source>
        <dbReference type="ARBA" id="ARBA00022448"/>
    </source>
</evidence>
<evidence type="ECO:0000256" key="4">
    <source>
        <dbReference type="ARBA" id="ARBA00022490"/>
    </source>
</evidence>
<evidence type="ECO:0000313" key="12">
    <source>
        <dbReference type="EMBL" id="CAD8709426.1"/>
    </source>
</evidence>
<keyword evidence="6" id="KW-0677">Repeat</keyword>
<feature type="repeat" description="WD" evidence="11">
    <location>
        <begin position="143"/>
        <end position="185"/>
    </location>
</feature>
<evidence type="ECO:0000256" key="5">
    <source>
        <dbReference type="ARBA" id="ARBA00022574"/>
    </source>
</evidence>
<reference evidence="12" key="1">
    <citation type="submission" date="2021-01" db="EMBL/GenBank/DDBJ databases">
        <authorList>
            <person name="Corre E."/>
            <person name="Pelletier E."/>
            <person name="Niang G."/>
            <person name="Scheremetjew M."/>
            <person name="Finn R."/>
            <person name="Kale V."/>
            <person name="Holt S."/>
            <person name="Cochrane G."/>
            <person name="Meng A."/>
            <person name="Brown T."/>
            <person name="Cohen L."/>
        </authorList>
    </citation>
    <scope>NUCLEOTIDE SEQUENCE</scope>
    <source>
        <strain evidence="12">SL-175</strain>
    </source>
</reference>
<dbReference type="GO" id="GO:0016558">
    <property type="term" value="P:protein import into peroxisome matrix"/>
    <property type="evidence" value="ECO:0007669"/>
    <property type="project" value="InterPro"/>
</dbReference>
<keyword evidence="3" id="KW-0813">Transport</keyword>
<dbReference type="PROSITE" id="PS50294">
    <property type="entry name" value="WD_REPEATS_REGION"/>
    <property type="match status" value="3"/>
</dbReference>
<comment type="similarity">
    <text evidence="9">Belongs to the WD repeat peroxin-7 family.</text>
</comment>
<proteinExistence type="inferred from homology"/>
<dbReference type="InterPro" id="IPR020472">
    <property type="entry name" value="WD40_PAC1"/>
</dbReference>
<dbReference type="EMBL" id="HBFC01020186">
    <property type="protein sequence ID" value="CAD8709426.1"/>
    <property type="molecule type" value="Transcribed_RNA"/>
</dbReference>
<evidence type="ECO:0000256" key="10">
    <source>
        <dbReference type="ARBA" id="ARBA00032565"/>
    </source>
</evidence>
<dbReference type="InterPro" id="IPR015943">
    <property type="entry name" value="WD40/YVTN_repeat-like_dom_sf"/>
</dbReference>
<evidence type="ECO:0000256" key="8">
    <source>
        <dbReference type="ARBA" id="ARBA00023140"/>
    </source>
</evidence>
<dbReference type="Pfam" id="PF00400">
    <property type="entry name" value="WD40"/>
    <property type="match status" value="5"/>
</dbReference>
<dbReference type="PRINTS" id="PR00320">
    <property type="entry name" value="GPROTEINBRPT"/>
</dbReference>
<feature type="repeat" description="WD" evidence="11">
    <location>
        <begin position="230"/>
        <end position="263"/>
    </location>
</feature>
<dbReference type="PANTHER" id="PTHR46027">
    <property type="entry name" value="PEROXISOMAL TARGETING SIGNAL 2 RECEPTOR"/>
    <property type="match status" value="1"/>
</dbReference>
<evidence type="ECO:0000256" key="7">
    <source>
        <dbReference type="ARBA" id="ARBA00022927"/>
    </source>
</evidence>
<dbReference type="InterPro" id="IPR019775">
    <property type="entry name" value="WD40_repeat_CS"/>
</dbReference>
<dbReference type="SUPFAM" id="SSF50978">
    <property type="entry name" value="WD40 repeat-like"/>
    <property type="match status" value="1"/>
</dbReference>
<dbReference type="GO" id="GO:0005829">
    <property type="term" value="C:cytosol"/>
    <property type="evidence" value="ECO:0007669"/>
    <property type="project" value="UniProtKB-SubCell"/>
</dbReference>
<evidence type="ECO:0000256" key="9">
    <source>
        <dbReference type="ARBA" id="ARBA00024017"/>
    </source>
</evidence>
<dbReference type="InterPro" id="IPR036322">
    <property type="entry name" value="WD40_repeat_dom_sf"/>
</dbReference>
<accession>A0A7S0X979</accession>
<dbReference type="Gene3D" id="2.130.10.10">
    <property type="entry name" value="YVTN repeat-like/Quinoprotein amine dehydrogenase"/>
    <property type="match status" value="1"/>
</dbReference>
<feature type="repeat" description="WD" evidence="11">
    <location>
        <begin position="68"/>
        <end position="87"/>
    </location>
</feature>
<dbReference type="AlphaFoldDB" id="A0A7S0X979"/>
<evidence type="ECO:0000256" key="2">
    <source>
        <dbReference type="ARBA" id="ARBA00004514"/>
    </source>
</evidence>
<dbReference type="GO" id="GO:0005053">
    <property type="term" value="F:peroxisome matrix targeting signal-2 binding"/>
    <property type="evidence" value="ECO:0007669"/>
    <property type="project" value="InterPro"/>
</dbReference>
<evidence type="ECO:0000256" key="11">
    <source>
        <dbReference type="PROSITE-ProRule" id="PRU00221"/>
    </source>
</evidence>
<evidence type="ECO:0000256" key="1">
    <source>
        <dbReference type="ARBA" id="ARBA00004253"/>
    </source>
</evidence>
<keyword evidence="5 11" id="KW-0853">WD repeat</keyword>
<protein>
    <recommendedName>
        <fullName evidence="10">Peroxin-7</fullName>
    </recommendedName>
</protein>
<name>A0A7S0X979_9CHLO</name>
<dbReference type="PANTHER" id="PTHR46027:SF1">
    <property type="entry name" value="PEROXISOMAL TARGETING SIGNAL 2 RECEPTOR"/>
    <property type="match status" value="1"/>
</dbReference>
<keyword evidence="7" id="KW-0653">Protein transport</keyword>
<feature type="repeat" description="WD" evidence="11">
    <location>
        <begin position="99"/>
        <end position="134"/>
    </location>
</feature>